<feature type="compositionally biased region" description="Pro residues" evidence="1">
    <location>
        <begin position="260"/>
        <end position="270"/>
    </location>
</feature>
<feature type="region of interest" description="Disordered" evidence="1">
    <location>
        <begin position="217"/>
        <end position="354"/>
    </location>
</feature>
<accession>A0AAW0DFP8</accession>
<organism evidence="2 3">
    <name type="scientific">Paramarasmius palmivorus</name>
    <dbReference type="NCBI Taxonomy" id="297713"/>
    <lineage>
        <taxon>Eukaryota</taxon>
        <taxon>Fungi</taxon>
        <taxon>Dikarya</taxon>
        <taxon>Basidiomycota</taxon>
        <taxon>Agaricomycotina</taxon>
        <taxon>Agaricomycetes</taxon>
        <taxon>Agaricomycetidae</taxon>
        <taxon>Agaricales</taxon>
        <taxon>Marasmiineae</taxon>
        <taxon>Marasmiaceae</taxon>
        <taxon>Paramarasmius</taxon>
    </lineage>
</organism>
<reference evidence="2 3" key="1">
    <citation type="submission" date="2024-01" db="EMBL/GenBank/DDBJ databases">
        <title>A draft genome for a cacao thread blight-causing isolate of Paramarasmius palmivorus.</title>
        <authorList>
            <person name="Baruah I.K."/>
            <person name="Bukari Y."/>
            <person name="Amoako-Attah I."/>
            <person name="Meinhardt L.W."/>
            <person name="Bailey B.A."/>
            <person name="Cohen S.P."/>
        </authorList>
    </citation>
    <scope>NUCLEOTIDE SEQUENCE [LARGE SCALE GENOMIC DNA]</scope>
    <source>
        <strain evidence="2 3">GH-12</strain>
    </source>
</reference>
<feature type="compositionally biased region" description="Polar residues" evidence="1">
    <location>
        <begin position="339"/>
        <end position="350"/>
    </location>
</feature>
<feature type="compositionally biased region" description="Polar residues" evidence="1">
    <location>
        <begin position="232"/>
        <end position="241"/>
    </location>
</feature>
<dbReference type="EMBL" id="JAYKXP010000015">
    <property type="protein sequence ID" value="KAK7049887.1"/>
    <property type="molecule type" value="Genomic_DNA"/>
</dbReference>
<dbReference type="Proteomes" id="UP001383192">
    <property type="component" value="Unassembled WGS sequence"/>
</dbReference>
<gene>
    <name evidence="2" type="ORF">VNI00_005317</name>
</gene>
<feature type="compositionally biased region" description="Low complexity" evidence="1">
    <location>
        <begin position="75"/>
        <end position="119"/>
    </location>
</feature>
<evidence type="ECO:0000313" key="2">
    <source>
        <dbReference type="EMBL" id="KAK7049887.1"/>
    </source>
</evidence>
<feature type="compositionally biased region" description="Basic residues" evidence="1">
    <location>
        <begin position="292"/>
        <end position="301"/>
    </location>
</feature>
<proteinExistence type="predicted"/>
<keyword evidence="3" id="KW-1185">Reference proteome</keyword>
<evidence type="ECO:0000256" key="1">
    <source>
        <dbReference type="SAM" id="MobiDB-lite"/>
    </source>
</evidence>
<comment type="caution">
    <text evidence="2">The sequence shown here is derived from an EMBL/GenBank/DDBJ whole genome shotgun (WGS) entry which is preliminary data.</text>
</comment>
<dbReference type="AlphaFoldDB" id="A0AAW0DFP8"/>
<evidence type="ECO:0000313" key="3">
    <source>
        <dbReference type="Proteomes" id="UP001383192"/>
    </source>
</evidence>
<sequence length="369" mass="40979">MAVAPKVQVVFPAPPPTTNILSYQQRNQLMRTTKKLGRVLGYTPHLVDNRSSGTLSSVSEDQWSDDEEEWYRPVSRGSTRSNSTSASGSAYSTTSGVSSRHSRSSSISYSNRSTASSRSMNSEDSWSSHDRKPPLLRLAVPSPFRPRSQAQASPTSSVTDSSEEEDTRFTLRPTTDRNPRDSLVSPNFHIPSATTLRLQKMDRIRRKLGDGVPVELVFPENDTDDDIYDTPSPRQSRTTVIHISAPTPVKHDHVTSTSIPPLPSTPPPQRPAKSRGTGISGARDSIVSSSAHRGHRVKRKPVPQLEPTRPAPPPPVDVQKRKDRLSLILENPEDISPSKLRQTTSPTSEWFSEDDGIEQWRSYLKMTQQ</sequence>
<name>A0AAW0DFP8_9AGAR</name>
<feature type="region of interest" description="Disordered" evidence="1">
    <location>
        <begin position="44"/>
        <end position="188"/>
    </location>
</feature>
<protein>
    <submittedName>
        <fullName evidence="2">Uncharacterized protein</fullName>
    </submittedName>
</protein>